<evidence type="ECO:0000313" key="1">
    <source>
        <dbReference type="EMBL" id="GIH01792.1"/>
    </source>
</evidence>
<evidence type="ECO:0000313" key="2">
    <source>
        <dbReference type="Proteomes" id="UP000621500"/>
    </source>
</evidence>
<keyword evidence="2" id="KW-1185">Reference proteome</keyword>
<gene>
    <name evidence="1" type="ORF">Pma05_83640</name>
</gene>
<comment type="caution">
    <text evidence="1">The sequence shown here is derived from an EMBL/GenBank/DDBJ whole genome shotgun (WGS) entry which is preliminary data.</text>
</comment>
<proteinExistence type="predicted"/>
<protein>
    <submittedName>
        <fullName evidence="1">Uncharacterized protein</fullName>
    </submittedName>
</protein>
<dbReference type="RefSeq" id="WP_203863007.1">
    <property type="nucleotide sequence ID" value="NZ_BAAAZQ010000048.1"/>
</dbReference>
<dbReference type="EMBL" id="BONX01000085">
    <property type="protein sequence ID" value="GIH01792.1"/>
    <property type="molecule type" value="Genomic_DNA"/>
</dbReference>
<accession>A0ABQ4F4G5</accession>
<name>A0ABQ4F4G5_9ACTN</name>
<reference evidence="1 2" key="1">
    <citation type="submission" date="2021-01" db="EMBL/GenBank/DDBJ databases">
        <title>Whole genome shotgun sequence of Plantactinospora mayteni NBRC 109088.</title>
        <authorList>
            <person name="Komaki H."/>
            <person name="Tamura T."/>
        </authorList>
    </citation>
    <scope>NUCLEOTIDE SEQUENCE [LARGE SCALE GENOMIC DNA]</scope>
    <source>
        <strain evidence="1 2">NBRC 109088</strain>
    </source>
</reference>
<dbReference type="Proteomes" id="UP000621500">
    <property type="component" value="Unassembled WGS sequence"/>
</dbReference>
<sequence>MALTRHIHVTAQVEGVHRWPDAGPPDAYLTSPHRHLFVASVEISVQHGDRELEINAVARWLTTILASFADPPDTPGGPLNFGAQSCEHLAERLVAAITDRYGTDRRVRCTVAEDGVLGGGVQWDPDPAEVGR</sequence>
<organism evidence="1 2">
    <name type="scientific">Plantactinospora mayteni</name>
    <dbReference type="NCBI Taxonomy" id="566021"/>
    <lineage>
        <taxon>Bacteria</taxon>
        <taxon>Bacillati</taxon>
        <taxon>Actinomycetota</taxon>
        <taxon>Actinomycetes</taxon>
        <taxon>Micromonosporales</taxon>
        <taxon>Micromonosporaceae</taxon>
        <taxon>Plantactinospora</taxon>
    </lineage>
</organism>